<keyword evidence="6" id="KW-1185">Reference proteome</keyword>
<evidence type="ECO:0000313" key="6">
    <source>
        <dbReference type="Proteomes" id="UP000053097"/>
    </source>
</evidence>
<dbReference type="InterPro" id="IPR009057">
    <property type="entry name" value="Homeodomain-like_sf"/>
</dbReference>
<dbReference type="InterPro" id="IPR056549">
    <property type="entry name" value="HTH_NOL4"/>
</dbReference>
<feature type="domain" description="Nucleolar protein 4 helical" evidence="4">
    <location>
        <begin position="320"/>
        <end position="418"/>
    </location>
</feature>
<gene>
    <name evidence="5" type="ORF">X777_15943</name>
</gene>
<dbReference type="Pfam" id="PF23079">
    <property type="entry name" value="HTH_NOL4_2nd"/>
    <property type="match status" value="1"/>
</dbReference>
<dbReference type="OrthoDB" id="6371073at2759"/>
<dbReference type="PANTHER" id="PTHR12449">
    <property type="entry name" value="DEATH DOMAIN-CONTAINING PROTEIN"/>
    <property type="match status" value="1"/>
</dbReference>
<evidence type="ECO:0000256" key="1">
    <source>
        <dbReference type="ARBA" id="ARBA00004123"/>
    </source>
</evidence>
<sequence>MLFYYRKGKNASQVTNSICSVYGEGALAERTVRKWFAKFRAGDFNLKDQERSGRPSTTDDDQIKTLIENNPRYTTRELAEILKISKTTVHDRVVKLGYVSETARTYGVGGTLQDLTVAFCLLQENISTPEPADISEDDHYPNALMKDPDKLKLMLLAWNYNLQQVQQAQAQAQAANAALSPNNSSTTTATTGTPVTSQSAISTVNNTINNSTLTDSRNGSSELGDMPAGTVPSLGTVAGVGGEDMASLWASYAMGFKKTPPPASSATPSRSDRDRESSPPGGEGTGSAHDETSSSGNKEDEDDDDMDADEGLDPRHHDPERLKAFNMFVRLFVDENLDRIVPISKQPKEKIQAIIDSCTRQFPEFAERARKRIRTYLKSCRRNKRGREGAPWDAARPTPAHLTSVQAEQILATACENESENAKRMRVGLEPVSQPMPTLPAATQTDVRSSLEHFSSTPVKSLPGKREDTPPASITTLVPLNNLANLPSSTLSSTPLSLASASKLLTPADNKSLISQATIVSSSTVNGVASGGAPTAMYRPNFSQAFQRAGPTTVPPTLSAGLYPTQSFTTGLLSNGIQRPTDLSMKNTKPLLSHKLNATEMTAVRQLINGYRESAAFLLRSADELEQLLHQQP</sequence>
<evidence type="ECO:0000259" key="4">
    <source>
        <dbReference type="Pfam" id="PF23079"/>
    </source>
</evidence>
<evidence type="ECO:0000313" key="5">
    <source>
        <dbReference type="EMBL" id="EZA59299.1"/>
    </source>
</evidence>
<feature type="compositionally biased region" description="Polar residues" evidence="2">
    <location>
        <begin position="441"/>
        <end position="459"/>
    </location>
</feature>
<feature type="domain" description="Mos1 transposase HTH" evidence="3">
    <location>
        <begin position="1"/>
        <end position="43"/>
    </location>
</feature>
<dbReference type="Pfam" id="PF17906">
    <property type="entry name" value="HTH_48"/>
    <property type="match status" value="1"/>
</dbReference>
<organism evidence="5 6">
    <name type="scientific">Ooceraea biroi</name>
    <name type="common">Clonal raider ant</name>
    <name type="synonym">Cerapachys biroi</name>
    <dbReference type="NCBI Taxonomy" id="2015173"/>
    <lineage>
        <taxon>Eukaryota</taxon>
        <taxon>Metazoa</taxon>
        <taxon>Ecdysozoa</taxon>
        <taxon>Arthropoda</taxon>
        <taxon>Hexapoda</taxon>
        <taxon>Insecta</taxon>
        <taxon>Pterygota</taxon>
        <taxon>Neoptera</taxon>
        <taxon>Endopterygota</taxon>
        <taxon>Hymenoptera</taxon>
        <taxon>Apocrita</taxon>
        <taxon>Aculeata</taxon>
        <taxon>Formicoidea</taxon>
        <taxon>Formicidae</taxon>
        <taxon>Dorylinae</taxon>
        <taxon>Ooceraea</taxon>
    </lineage>
</organism>
<dbReference type="InterPro" id="IPR036388">
    <property type="entry name" value="WH-like_DNA-bd_sf"/>
</dbReference>
<dbReference type="Pfam" id="PF13412">
    <property type="entry name" value="HTH_24"/>
    <property type="match status" value="1"/>
</dbReference>
<feature type="compositionally biased region" description="Low complexity" evidence="2">
    <location>
        <begin position="176"/>
        <end position="214"/>
    </location>
</feature>
<dbReference type="GO" id="GO:0005634">
    <property type="term" value="C:nucleus"/>
    <property type="evidence" value="ECO:0007669"/>
    <property type="project" value="UniProtKB-SubCell"/>
</dbReference>
<comment type="subcellular location">
    <subcellularLocation>
        <location evidence="1">Nucleus</location>
    </subcellularLocation>
</comment>
<dbReference type="SUPFAM" id="SSF46689">
    <property type="entry name" value="Homeodomain-like"/>
    <property type="match status" value="1"/>
</dbReference>
<dbReference type="InterPro" id="IPR039788">
    <property type="entry name" value="NOL4/NOL4L"/>
</dbReference>
<dbReference type="Gene3D" id="1.10.10.1450">
    <property type="match status" value="1"/>
</dbReference>
<dbReference type="PANTHER" id="PTHR12449:SF22">
    <property type="entry name" value="NUCLEOLAR PROTEIN 4"/>
    <property type="match status" value="1"/>
</dbReference>
<feature type="region of interest" description="Disordered" evidence="2">
    <location>
        <begin position="258"/>
        <end position="318"/>
    </location>
</feature>
<feature type="region of interest" description="Disordered" evidence="2">
    <location>
        <begin position="176"/>
        <end position="235"/>
    </location>
</feature>
<dbReference type="Gene3D" id="1.10.10.10">
    <property type="entry name" value="Winged helix-like DNA-binding domain superfamily/Winged helix DNA-binding domain"/>
    <property type="match status" value="1"/>
</dbReference>
<name>A0A026WW09_OOCBI</name>
<evidence type="ECO:0000259" key="3">
    <source>
        <dbReference type="Pfam" id="PF17906"/>
    </source>
</evidence>
<dbReference type="OMA" id="CARYFLE"/>
<proteinExistence type="predicted"/>
<reference evidence="5 6" key="1">
    <citation type="journal article" date="2014" name="Curr. Biol.">
        <title>The genome of the clonal raider ant Cerapachys biroi.</title>
        <authorList>
            <person name="Oxley P.R."/>
            <person name="Ji L."/>
            <person name="Fetter-Pruneda I."/>
            <person name="McKenzie S.K."/>
            <person name="Li C."/>
            <person name="Hu H."/>
            <person name="Zhang G."/>
            <person name="Kronauer D.J."/>
        </authorList>
    </citation>
    <scope>NUCLEOTIDE SEQUENCE [LARGE SCALE GENOMIC DNA]</scope>
</reference>
<protein>
    <submittedName>
        <fullName evidence="5">Uncharacterized protein</fullName>
    </submittedName>
</protein>
<dbReference type="InterPro" id="IPR041426">
    <property type="entry name" value="Mos1_HTH"/>
</dbReference>
<feature type="region of interest" description="Disordered" evidence="2">
    <location>
        <begin position="432"/>
        <end position="472"/>
    </location>
</feature>
<dbReference type="AlphaFoldDB" id="A0A026WW09"/>
<evidence type="ECO:0000256" key="2">
    <source>
        <dbReference type="SAM" id="MobiDB-lite"/>
    </source>
</evidence>
<dbReference type="EMBL" id="KK107109">
    <property type="protein sequence ID" value="EZA59299.1"/>
    <property type="molecule type" value="Genomic_DNA"/>
</dbReference>
<dbReference type="Proteomes" id="UP000053097">
    <property type="component" value="Unassembled WGS sequence"/>
</dbReference>
<feature type="compositionally biased region" description="Acidic residues" evidence="2">
    <location>
        <begin position="299"/>
        <end position="311"/>
    </location>
</feature>
<accession>A0A026WW09</accession>